<dbReference type="InParanoid" id="A0A6L2Q4K2"/>
<accession>A0A6L2Q4K2</accession>
<sequence>FTVTFRTRFISSADDIEHSVTANSPPQLLEDINNLPVSEGTPVGKVLFTVNATDPEGSPVHYGILDTDQVGVDKDTGE</sequence>
<dbReference type="AlphaFoldDB" id="A0A6L2Q4K2"/>
<reference evidence="2" key="1">
    <citation type="submission" date="2020-01" db="EMBL/GenBank/DDBJ databases">
        <title>Draft genome sequence of the Termite Coptotermes fromosanus.</title>
        <authorList>
            <person name="Itakura S."/>
            <person name="Yosikawa Y."/>
            <person name="Umezawa K."/>
        </authorList>
    </citation>
    <scope>NUCLEOTIDE SEQUENCE [LARGE SCALE GENOMIC DNA]</scope>
</reference>
<dbReference type="Gene3D" id="2.60.40.60">
    <property type="entry name" value="Cadherins"/>
    <property type="match status" value="1"/>
</dbReference>
<feature type="non-terminal residue" evidence="1">
    <location>
        <position position="1"/>
    </location>
</feature>
<proteinExistence type="predicted"/>
<evidence type="ECO:0008006" key="3">
    <source>
        <dbReference type="Google" id="ProtNLM"/>
    </source>
</evidence>
<dbReference type="Proteomes" id="UP000502823">
    <property type="component" value="Unassembled WGS sequence"/>
</dbReference>
<name>A0A6L2Q4K2_COPFO</name>
<dbReference type="SUPFAM" id="SSF49313">
    <property type="entry name" value="Cadherin-like"/>
    <property type="match status" value="1"/>
</dbReference>
<dbReference type="EMBL" id="BLKM01000897">
    <property type="protein sequence ID" value="GFG39324.1"/>
    <property type="molecule type" value="Genomic_DNA"/>
</dbReference>
<comment type="caution">
    <text evidence="1">The sequence shown here is derived from an EMBL/GenBank/DDBJ whole genome shotgun (WGS) entry which is preliminary data.</text>
</comment>
<organism evidence="1 2">
    <name type="scientific">Coptotermes formosanus</name>
    <name type="common">Formosan subterranean termite</name>
    <dbReference type="NCBI Taxonomy" id="36987"/>
    <lineage>
        <taxon>Eukaryota</taxon>
        <taxon>Metazoa</taxon>
        <taxon>Ecdysozoa</taxon>
        <taxon>Arthropoda</taxon>
        <taxon>Hexapoda</taxon>
        <taxon>Insecta</taxon>
        <taxon>Pterygota</taxon>
        <taxon>Neoptera</taxon>
        <taxon>Polyneoptera</taxon>
        <taxon>Dictyoptera</taxon>
        <taxon>Blattodea</taxon>
        <taxon>Blattoidea</taxon>
        <taxon>Termitoidae</taxon>
        <taxon>Rhinotermitidae</taxon>
        <taxon>Coptotermes</taxon>
    </lineage>
</organism>
<feature type="non-terminal residue" evidence="1">
    <location>
        <position position="78"/>
    </location>
</feature>
<protein>
    <recommendedName>
        <fullName evidence="3">Cadherin domain-containing protein</fullName>
    </recommendedName>
</protein>
<dbReference type="OrthoDB" id="9990384at2759"/>
<dbReference type="GO" id="GO:0005509">
    <property type="term" value="F:calcium ion binding"/>
    <property type="evidence" value="ECO:0007669"/>
    <property type="project" value="InterPro"/>
</dbReference>
<keyword evidence="2" id="KW-1185">Reference proteome</keyword>
<gene>
    <name evidence="1" type="ORF">Cfor_05829</name>
</gene>
<dbReference type="CDD" id="cd11304">
    <property type="entry name" value="Cadherin_repeat"/>
    <property type="match status" value="1"/>
</dbReference>
<dbReference type="InterPro" id="IPR015919">
    <property type="entry name" value="Cadherin-like_sf"/>
</dbReference>
<dbReference type="GO" id="GO:0016020">
    <property type="term" value="C:membrane"/>
    <property type="evidence" value="ECO:0007669"/>
    <property type="project" value="InterPro"/>
</dbReference>
<evidence type="ECO:0000313" key="1">
    <source>
        <dbReference type="EMBL" id="GFG39324.1"/>
    </source>
</evidence>
<evidence type="ECO:0000313" key="2">
    <source>
        <dbReference type="Proteomes" id="UP000502823"/>
    </source>
</evidence>